<dbReference type="PANTHER" id="PTHR11012:SF48">
    <property type="entry name" value="CHK KINASE-LIKE DOMAIN-CONTAINING PROTEIN-RELATED"/>
    <property type="match status" value="1"/>
</dbReference>
<dbReference type="InterPro" id="IPR011009">
    <property type="entry name" value="Kinase-like_dom_sf"/>
</dbReference>
<dbReference type="PANTHER" id="PTHR11012">
    <property type="entry name" value="PROTEIN KINASE-LIKE DOMAIN-CONTAINING"/>
    <property type="match status" value="1"/>
</dbReference>
<keyword evidence="3" id="KW-1185">Reference proteome</keyword>
<dbReference type="SMART" id="SM00587">
    <property type="entry name" value="CHK"/>
    <property type="match status" value="1"/>
</dbReference>
<protein>
    <submittedName>
        <fullName evidence="2">CHK domain-containing protein</fullName>
    </submittedName>
</protein>
<reference evidence="2" key="1">
    <citation type="submission" date="2020-05" db="UniProtKB">
        <authorList>
            <consortium name="EnsemblMetazoa"/>
        </authorList>
    </citation>
    <scope>IDENTIFICATION</scope>
    <source>
        <strain evidence="2">TTRI</strain>
    </source>
</reference>
<dbReference type="Proteomes" id="UP000078200">
    <property type="component" value="Unassembled WGS sequence"/>
</dbReference>
<organism evidence="2 3">
    <name type="scientific">Glossina austeni</name>
    <name type="common">Savannah tsetse fly</name>
    <dbReference type="NCBI Taxonomy" id="7395"/>
    <lineage>
        <taxon>Eukaryota</taxon>
        <taxon>Metazoa</taxon>
        <taxon>Ecdysozoa</taxon>
        <taxon>Arthropoda</taxon>
        <taxon>Hexapoda</taxon>
        <taxon>Insecta</taxon>
        <taxon>Pterygota</taxon>
        <taxon>Neoptera</taxon>
        <taxon>Endopterygota</taxon>
        <taxon>Diptera</taxon>
        <taxon>Brachycera</taxon>
        <taxon>Muscomorpha</taxon>
        <taxon>Hippoboscoidea</taxon>
        <taxon>Glossinidae</taxon>
        <taxon>Glossina</taxon>
    </lineage>
</organism>
<dbReference type="SUPFAM" id="SSF56112">
    <property type="entry name" value="Protein kinase-like (PK-like)"/>
    <property type="match status" value="1"/>
</dbReference>
<dbReference type="Pfam" id="PF02958">
    <property type="entry name" value="EcKL"/>
    <property type="match status" value="1"/>
</dbReference>
<dbReference type="EnsemblMetazoa" id="GAUT029714-RA">
    <property type="protein sequence ID" value="GAUT029714-PA"/>
    <property type="gene ID" value="GAUT029714"/>
</dbReference>
<dbReference type="InterPro" id="IPR015897">
    <property type="entry name" value="CHK_kinase-like"/>
</dbReference>
<proteinExistence type="predicted"/>
<feature type="domain" description="CHK kinase-like" evidence="1">
    <location>
        <begin position="180"/>
        <end position="381"/>
    </location>
</feature>
<dbReference type="AlphaFoldDB" id="A0A1A9V8Z7"/>
<evidence type="ECO:0000313" key="3">
    <source>
        <dbReference type="Proteomes" id="UP000078200"/>
    </source>
</evidence>
<name>A0A1A9V8Z7_GLOAU</name>
<dbReference type="InterPro" id="IPR004119">
    <property type="entry name" value="EcKL"/>
</dbReference>
<evidence type="ECO:0000259" key="1">
    <source>
        <dbReference type="SMART" id="SM00587"/>
    </source>
</evidence>
<accession>A0A1A9V8Z7</accession>
<dbReference type="VEuPathDB" id="VectorBase:GAUT029714"/>
<sequence>MPLQEPPFNHYAGQEDLIEDFYKLLKFCIEIPILKHLQYFTMGATTLHLSFKEMQELCFNSLQDCSATKEILTAVPEDFRVIKYELNLIAEHPAGYLGVHQYLLVEISNPFKSDRNDETHKVLRFFTKSAPMEIPSRMAYIEEFGVFKKEILAYREVLPRLEQIFGQVAPRCYYADKNMLIFEDLKHKGYRMGAKRDGLLDYQHLSCAIKSLAKMHAASLIYEMRMKSKMNALHPDAVVENAYPLNMKTTHVRYQNFSNAVNVYKEILRLLPKYEKNLENILHQLPEKMQKIFELSQTSNKYCNVFSHADLWANNVMFRYSPNDHEPIECRFVDFQLARYAPPMLDLITILTIPTSREFRKSHLMPLLTEYYQYMSHLMKRESLSLDQFLTQEQFYASFEEFRICGLIESLLFSHLTILPGELTQSLTSSANGFSDFFNRKRVEICLKAFHTDEVYRTRLCDMLEDLLPRVFNPNRLNSYTEKCLVQSVDQTISCLQVVFV</sequence>
<evidence type="ECO:0000313" key="2">
    <source>
        <dbReference type="EnsemblMetazoa" id="GAUT029714-PA"/>
    </source>
</evidence>
<dbReference type="Gene3D" id="3.90.1200.10">
    <property type="match status" value="1"/>
</dbReference>
<dbReference type="STRING" id="7395.A0A1A9V8Z7"/>